<dbReference type="GO" id="GO:0055085">
    <property type="term" value="P:transmembrane transport"/>
    <property type="evidence" value="ECO:0007669"/>
    <property type="project" value="InterPro"/>
</dbReference>
<comment type="similarity">
    <text evidence="5">Belongs to the binding-protein-dependent transport system permease family.</text>
</comment>
<sequence>MHRELSMQRKAQSEPEQTGQAENGSRVQPDEGGESGRNDQEPGSTQPAGLLQRAFLLIDRNLAFVLPAPAAIVILLLMGYPFFYTVSLSLQRVNVTMTRFSFVGLENLLEVLTADERFLNAFLITLYFTVASLLLELVLAMIMALVLNRTFRGLGVIRTLFLLPLVATPTATSVIWLIMMEPSIGILNHFLEVVGLPRSLWVAGDTSVVPSLVWINAWHGVPFVMLILLAGLRSLPTEPFEAARIDGASKIQEFFQITLPLLKGAIVVAMLFRAIDTLKVFDAIWIMTAGGPGRRSETLHIYSYLTAFEFYDLGYGSAVILVFMVIILIISAVLIRLRQRAWL</sequence>
<comment type="subcellular location">
    <subcellularLocation>
        <location evidence="5">Cell membrane</location>
        <topology evidence="5">Multi-pass membrane protein</topology>
    </subcellularLocation>
    <subcellularLocation>
        <location evidence="1">Membrane</location>
        <topology evidence="1">Multi-pass membrane protein</topology>
    </subcellularLocation>
</comment>
<feature type="compositionally biased region" description="Basic and acidic residues" evidence="6">
    <location>
        <begin position="1"/>
        <end position="13"/>
    </location>
</feature>
<keyword evidence="5" id="KW-0813">Transport</keyword>
<feature type="compositionally biased region" description="Polar residues" evidence="6">
    <location>
        <begin position="14"/>
        <end position="26"/>
    </location>
</feature>
<dbReference type="InterPro" id="IPR035906">
    <property type="entry name" value="MetI-like_sf"/>
</dbReference>
<feature type="transmembrane region" description="Helical" evidence="5">
    <location>
        <begin position="118"/>
        <end position="147"/>
    </location>
</feature>
<dbReference type="PROSITE" id="PS50928">
    <property type="entry name" value="ABC_TM1"/>
    <property type="match status" value="1"/>
</dbReference>
<dbReference type="AlphaFoldDB" id="A0A6B0YTG1"/>
<reference evidence="8" key="1">
    <citation type="submission" date="2019-09" db="EMBL/GenBank/DDBJ databases">
        <title>Characterisation of the sponge microbiome using genome-centric metagenomics.</title>
        <authorList>
            <person name="Engelberts J.P."/>
            <person name="Robbins S.J."/>
            <person name="De Goeij J.M."/>
            <person name="Aranda M."/>
            <person name="Bell S.C."/>
            <person name="Webster N.S."/>
        </authorList>
    </citation>
    <scope>NUCLEOTIDE SEQUENCE</scope>
    <source>
        <strain evidence="8">SB0664_bin_27</strain>
    </source>
</reference>
<evidence type="ECO:0000256" key="3">
    <source>
        <dbReference type="ARBA" id="ARBA00022989"/>
    </source>
</evidence>
<keyword evidence="2 5" id="KW-0812">Transmembrane</keyword>
<dbReference type="PANTHER" id="PTHR43759:SF1">
    <property type="entry name" value="GLUCOSE IMPORT SYSTEM PERMEASE PROTEIN GLCT"/>
    <property type="match status" value="1"/>
</dbReference>
<evidence type="ECO:0000256" key="1">
    <source>
        <dbReference type="ARBA" id="ARBA00004141"/>
    </source>
</evidence>
<feature type="transmembrane region" description="Helical" evidence="5">
    <location>
        <begin position="253"/>
        <end position="275"/>
    </location>
</feature>
<dbReference type="GO" id="GO:0005886">
    <property type="term" value="C:plasma membrane"/>
    <property type="evidence" value="ECO:0007669"/>
    <property type="project" value="UniProtKB-SubCell"/>
</dbReference>
<proteinExistence type="inferred from homology"/>
<dbReference type="SUPFAM" id="SSF161098">
    <property type="entry name" value="MetI-like"/>
    <property type="match status" value="1"/>
</dbReference>
<evidence type="ECO:0000256" key="5">
    <source>
        <dbReference type="RuleBase" id="RU363032"/>
    </source>
</evidence>
<dbReference type="Gene3D" id="1.10.3720.10">
    <property type="entry name" value="MetI-like"/>
    <property type="match status" value="1"/>
</dbReference>
<dbReference type="Pfam" id="PF00528">
    <property type="entry name" value="BPD_transp_1"/>
    <property type="match status" value="1"/>
</dbReference>
<name>A0A6B0YTG1_9CHLR</name>
<dbReference type="InterPro" id="IPR000515">
    <property type="entry name" value="MetI-like"/>
</dbReference>
<protein>
    <submittedName>
        <fullName evidence="8">Sugar ABC transporter permease</fullName>
    </submittedName>
</protein>
<evidence type="ECO:0000256" key="2">
    <source>
        <dbReference type="ARBA" id="ARBA00022692"/>
    </source>
</evidence>
<evidence type="ECO:0000313" key="8">
    <source>
        <dbReference type="EMBL" id="MXY93012.1"/>
    </source>
</evidence>
<feature type="transmembrane region" description="Helical" evidence="5">
    <location>
        <begin position="313"/>
        <end position="335"/>
    </location>
</feature>
<accession>A0A6B0YTG1</accession>
<gene>
    <name evidence="8" type="ORF">F4Y42_06125</name>
</gene>
<evidence type="ECO:0000259" key="7">
    <source>
        <dbReference type="PROSITE" id="PS50928"/>
    </source>
</evidence>
<feature type="transmembrane region" description="Helical" evidence="5">
    <location>
        <begin position="62"/>
        <end position="83"/>
    </location>
</feature>
<dbReference type="PANTHER" id="PTHR43759">
    <property type="entry name" value="TREHALOSE TRANSPORT SYSTEM PERMEASE PROTEIN SUGA"/>
    <property type="match status" value="1"/>
</dbReference>
<evidence type="ECO:0000256" key="4">
    <source>
        <dbReference type="ARBA" id="ARBA00023136"/>
    </source>
</evidence>
<comment type="caution">
    <text evidence="8">The sequence shown here is derived from an EMBL/GenBank/DDBJ whole genome shotgun (WGS) entry which is preliminary data.</text>
</comment>
<keyword evidence="4 5" id="KW-0472">Membrane</keyword>
<organism evidence="8">
    <name type="scientific">Caldilineaceae bacterium SB0664_bin_27</name>
    <dbReference type="NCBI Taxonomy" id="2605260"/>
    <lineage>
        <taxon>Bacteria</taxon>
        <taxon>Bacillati</taxon>
        <taxon>Chloroflexota</taxon>
        <taxon>Caldilineae</taxon>
        <taxon>Caldilineales</taxon>
        <taxon>Caldilineaceae</taxon>
    </lineage>
</organism>
<feature type="transmembrane region" description="Helical" evidence="5">
    <location>
        <begin position="159"/>
        <end position="179"/>
    </location>
</feature>
<evidence type="ECO:0000256" key="6">
    <source>
        <dbReference type="SAM" id="MobiDB-lite"/>
    </source>
</evidence>
<dbReference type="CDD" id="cd06261">
    <property type="entry name" value="TM_PBP2"/>
    <property type="match status" value="1"/>
</dbReference>
<dbReference type="EMBL" id="VXRG01000053">
    <property type="protein sequence ID" value="MXY93012.1"/>
    <property type="molecule type" value="Genomic_DNA"/>
</dbReference>
<dbReference type="InterPro" id="IPR052730">
    <property type="entry name" value="Sugar_ABC_transporter"/>
</dbReference>
<keyword evidence="3 5" id="KW-1133">Transmembrane helix</keyword>
<feature type="region of interest" description="Disordered" evidence="6">
    <location>
        <begin position="1"/>
        <end position="45"/>
    </location>
</feature>
<feature type="domain" description="ABC transmembrane type-1" evidence="7">
    <location>
        <begin position="122"/>
        <end position="334"/>
    </location>
</feature>
<feature type="transmembrane region" description="Helical" evidence="5">
    <location>
        <begin position="211"/>
        <end position="232"/>
    </location>
</feature>